<dbReference type="Proteomes" id="UP000046393">
    <property type="component" value="Unplaced"/>
</dbReference>
<organism evidence="1 2">
    <name type="scientific">Syphacia muris</name>
    <dbReference type="NCBI Taxonomy" id="451379"/>
    <lineage>
        <taxon>Eukaryota</taxon>
        <taxon>Metazoa</taxon>
        <taxon>Ecdysozoa</taxon>
        <taxon>Nematoda</taxon>
        <taxon>Chromadorea</taxon>
        <taxon>Rhabditida</taxon>
        <taxon>Spirurina</taxon>
        <taxon>Oxyuridomorpha</taxon>
        <taxon>Oxyuroidea</taxon>
        <taxon>Oxyuridae</taxon>
        <taxon>Syphacia</taxon>
    </lineage>
</organism>
<name>A0A0N5AU51_9BILA</name>
<dbReference type="WBParaSite" id="SMUV_0000837401-mRNA-1">
    <property type="protein sequence ID" value="SMUV_0000837401-mRNA-1"/>
    <property type="gene ID" value="SMUV_0000837401"/>
</dbReference>
<proteinExistence type="predicted"/>
<keyword evidence="1" id="KW-1185">Reference proteome</keyword>
<sequence>MILMCYESHRIQNDGFIDHIPDRTGRRERSVMYSSKKEPDAKIRKALMGNLPCSLLVEHALYTIHEVILDEDWTSYGLIIGIKRTIITPVDLLMVMDLDSTLLEIRPSLISQNDSRNDVMNRISHMLSLSPINMKPCFGVLNVLHWGQDQMY</sequence>
<evidence type="ECO:0000313" key="2">
    <source>
        <dbReference type="WBParaSite" id="SMUV_0000837401-mRNA-1"/>
    </source>
</evidence>
<evidence type="ECO:0000313" key="1">
    <source>
        <dbReference type="Proteomes" id="UP000046393"/>
    </source>
</evidence>
<dbReference type="AlphaFoldDB" id="A0A0N5AU51"/>
<dbReference type="InterPro" id="IPR035961">
    <property type="entry name" value="Rhabdovirus_nucleoprotein-like"/>
</dbReference>
<dbReference type="SUPFAM" id="SSF140809">
    <property type="entry name" value="Rhabdovirus nucleoprotein-like"/>
    <property type="match status" value="1"/>
</dbReference>
<accession>A0A0N5AU51</accession>
<protein>
    <submittedName>
        <fullName evidence="2">Rhabdo_ncap domain-containing protein</fullName>
    </submittedName>
</protein>
<reference evidence="2" key="1">
    <citation type="submission" date="2017-02" db="UniProtKB">
        <authorList>
            <consortium name="WormBaseParasite"/>
        </authorList>
    </citation>
    <scope>IDENTIFICATION</scope>
</reference>